<evidence type="ECO:0000313" key="5">
    <source>
        <dbReference type="EMBL" id="AOO64122.1"/>
    </source>
</evidence>
<keyword evidence="3" id="KW-0812">Transmembrane</keyword>
<keyword evidence="3" id="KW-0472">Membrane</keyword>
<feature type="transmembrane region" description="Helical" evidence="3">
    <location>
        <begin position="83"/>
        <end position="99"/>
    </location>
</feature>
<comment type="catalytic activity">
    <reaction evidence="2">
        <text>2 GTP = 3',3'-c-di-GMP + 2 diphosphate</text>
        <dbReference type="Rhea" id="RHEA:24898"/>
        <dbReference type="ChEBI" id="CHEBI:33019"/>
        <dbReference type="ChEBI" id="CHEBI:37565"/>
        <dbReference type="ChEBI" id="CHEBI:58805"/>
        <dbReference type="EC" id="2.7.7.65"/>
    </reaction>
</comment>
<dbReference type="RefSeq" id="WP_069477086.1">
    <property type="nucleotide sequence ID" value="NZ_CP017111.1"/>
</dbReference>
<evidence type="ECO:0000256" key="3">
    <source>
        <dbReference type="SAM" id="Phobius"/>
    </source>
</evidence>
<dbReference type="AlphaFoldDB" id="A0A1D7TGI1"/>
<dbReference type="InterPro" id="IPR000160">
    <property type="entry name" value="GGDEF_dom"/>
</dbReference>
<proteinExistence type="predicted"/>
<keyword evidence="3" id="KW-1133">Transmembrane helix</keyword>
<dbReference type="PATRIC" id="fig|1193502.14.peg.331"/>
<dbReference type="InterPro" id="IPR050469">
    <property type="entry name" value="Diguanylate_Cyclase"/>
</dbReference>
<evidence type="ECO:0000313" key="6">
    <source>
        <dbReference type="Proteomes" id="UP000094609"/>
    </source>
</evidence>
<dbReference type="GO" id="GO:0052621">
    <property type="term" value="F:diguanylate cyclase activity"/>
    <property type="evidence" value="ECO:0007669"/>
    <property type="project" value="UniProtKB-EC"/>
</dbReference>
<gene>
    <name evidence="5" type="ORF">SHALO_0325</name>
</gene>
<accession>A0A1D7TGI1</accession>
<evidence type="ECO:0000256" key="2">
    <source>
        <dbReference type="ARBA" id="ARBA00034247"/>
    </source>
</evidence>
<feature type="transmembrane region" description="Helical" evidence="3">
    <location>
        <begin position="161"/>
        <end position="180"/>
    </location>
</feature>
<dbReference type="Pfam" id="PF00990">
    <property type="entry name" value="GGDEF"/>
    <property type="match status" value="1"/>
</dbReference>
<dbReference type="InterPro" id="IPR029787">
    <property type="entry name" value="Nucleotide_cyclase"/>
</dbReference>
<dbReference type="PANTHER" id="PTHR45138">
    <property type="entry name" value="REGULATORY COMPONENTS OF SENSORY TRANSDUCTION SYSTEM"/>
    <property type="match status" value="1"/>
</dbReference>
<evidence type="ECO:0000256" key="1">
    <source>
        <dbReference type="ARBA" id="ARBA00012528"/>
    </source>
</evidence>
<dbReference type="PROSITE" id="PS50887">
    <property type="entry name" value="GGDEF"/>
    <property type="match status" value="1"/>
</dbReference>
<keyword evidence="6" id="KW-1185">Reference proteome</keyword>
<feature type="transmembrane region" description="Helical" evidence="3">
    <location>
        <begin position="50"/>
        <end position="71"/>
    </location>
</feature>
<dbReference type="PANTHER" id="PTHR45138:SF9">
    <property type="entry name" value="DIGUANYLATE CYCLASE DGCM-RELATED"/>
    <property type="match status" value="1"/>
</dbReference>
<dbReference type="STRING" id="1193502.SHALO_0325"/>
<evidence type="ECO:0000259" key="4">
    <source>
        <dbReference type="PROSITE" id="PS50887"/>
    </source>
</evidence>
<feature type="transmembrane region" description="Helical" evidence="3">
    <location>
        <begin position="105"/>
        <end position="121"/>
    </location>
</feature>
<feature type="domain" description="GGDEF" evidence="4">
    <location>
        <begin position="220"/>
        <end position="349"/>
    </location>
</feature>
<dbReference type="KEGG" id="shal:SHALO_0325"/>
<reference evidence="6" key="1">
    <citation type="submission" date="2016-08" db="EMBL/GenBank/DDBJ databases">
        <title>Complete genome sequence of the organohalide-respiring Epsilonproteobacterium Sulfurospirillum halorespirans.</title>
        <authorList>
            <person name="Goris T."/>
            <person name="Zimmermann J."/>
            <person name="Schenz B."/>
            <person name="Lemos M."/>
            <person name="Hackermueller J."/>
            <person name="Diekert G."/>
        </authorList>
    </citation>
    <scope>NUCLEOTIDE SEQUENCE [LARGE SCALE GENOMIC DNA]</scope>
    <source>
        <strain>DSM 13726</strain>
        <strain evidence="6">PCE-M2</strain>
    </source>
</reference>
<dbReference type="SMART" id="SM00267">
    <property type="entry name" value="GGDEF"/>
    <property type="match status" value="1"/>
</dbReference>
<protein>
    <recommendedName>
        <fullName evidence="1">diguanylate cyclase</fullName>
        <ecNumber evidence="1">2.7.7.65</ecNumber>
    </recommendedName>
</protein>
<dbReference type="CDD" id="cd01949">
    <property type="entry name" value="GGDEF"/>
    <property type="match status" value="1"/>
</dbReference>
<dbReference type="FunFam" id="3.30.70.270:FF:000001">
    <property type="entry name" value="Diguanylate cyclase domain protein"/>
    <property type="match status" value="1"/>
</dbReference>
<sequence length="350" mass="40361">MLNFFYHFFISNRMPLSSYASRQYSLVMIFATLGAATFGFFFFYNLLVLHYYTIALIDTICFATSVGSIFFLKKTHNIELSRVFVTAYFFVFFVAFTYINKNESFGLIWNIFFCMIAINLNGHKKGLFYTFVLYGYIFLMAHEGIGVWQNGLWDKVAFFRYAFSMVLLTFVVYVMELALYRSYTKLQKLAEEDELTQTYNRHKLREILQAEIERAGRHDTPLCVVLFDVDNFKSINDTHGHNTGDAMLQLLAKIVKNSIRVNDTFGRWGGEEFLLVLPHMSIEQAQKACEKVRLLIAQSVFENVSALTCSFGLCAYEKGMSLDALVNRCDKAMYQAKLLGKNCVNVFAQS</sequence>
<dbReference type="SUPFAM" id="SSF55073">
    <property type="entry name" value="Nucleotide cyclase"/>
    <property type="match status" value="1"/>
</dbReference>
<dbReference type="NCBIfam" id="TIGR00254">
    <property type="entry name" value="GGDEF"/>
    <property type="match status" value="1"/>
</dbReference>
<feature type="transmembrane region" description="Helical" evidence="3">
    <location>
        <begin position="24"/>
        <end position="44"/>
    </location>
</feature>
<organism evidence="5 6">
    <name type="scientific">Sulfurospirillum halorespirans DSM 13726</name>
    <dbReference type="NCBI Taxonomy" id="1193502"/>
    <lineage>
        <taxon>Bacteria</taxon>
        <taxon>Pseudomonadati</taxon>
        <taxon>Campylobacterota</taxon>
        <taxon>Epsilonproteobacteria</taxon>
        <taxon>Campylobacterales</taxon>
        <taxon>Sulfurospirillaceae</taxon>
        <taxon>Sulfurospirillum</taxon>
    </lineage>
</organism>
<dbReference type="Gene3D" id="3.30.70.270">
    <property type="match status" value="1"/>
</dbReference>
<dbReference type="EMBL" id="CP017111">
    <property type="protein sequence ID" value="AOO64122.1"/>
    <property type="molecule type" value="Genomic_DNA"/>
</dbReference>
<name>A0A1D7TGI1_9BACT</name>
<dbReference type="InterPro" id="IPR043128">
    <property type="entry name" value="Rev_trsase/Diguanyl_cyclase"/>
</dbReference>
<dbReference type="EC" id="2.7.7.65" evidence="1"/>
<dbReference type="Proteomes" id="UP000094609">
    <property type="component" value="Chromosome"/>
</dbReference>
<feature type="transmembrane region" description="Helical" evidence="3">
    <location>
        <begin position="128"/>
        <end position="149"/>
    </location>
</feature>